<dbReference type="GO" id="GO:0006357">
    <property type="term" value="P:regulation of transcription by RNA polymerase II"/>
    <property type="evidence" value="ECO:0007669"/>
    <property type="project" value="InterPro"/>
</dbReference>
<protein>
    <submittedName>
        <fullName evidence="5">Cyclin-L1-1</fullName>
    </submittedName>
</protein>
<dbReference type="Gene3D" id="1.10.472.10">
    <property type="entry name" value="Cyclin-like"/>
    <property type="match status" value="2"/>
</dbReference>
<dbReference type="InterPro" id="IPR013763">
    <property type="entry name" value="Cyclin-like_dom"/>
</dbReference>
<keyword evidence="6" id="KW-1185">Reference proteome</keyword>
<dbReference type="PANTHER" id="PTHR10026">
    <property type="entry name" value="CYCLIN"/>
    <property type="match status" value="1"/>
</dbReference>
<feature type="region of interest" description="Disordered" evidence="2">
    <location>
        <begin position="260"/>
        <end position="286"/>
    </location>
</feature>
<evidence type="ECO:0000313" key="4">
    <source>
        <dbReference type="EMBL" id="JAT75111.1"/>
    </source>
</evidence>
<dbReference type="CDD" id="cd20532">
    <property type="entry name" value="CYCLIN_CCNL_rpt1"/>
    <property type="match status" value="1"/>
</dbReference>
<dbReference type="GeneID" id="23612896"/>
<evidence type="ECO:0000256" key="1">
    <source>
        <dbReference type="RuleBase" id="RU000383"/>
    </source>
</evidence>
<feature type="region of interest" description="Disordered" evidence="2">
    <location>
        <begin position="305"/>
        <end position="374"/>
    </location>
</feature>
<feature type="domain" description="Cyclin-like" evidence="3">
    <location>
        <begin position="40"/>
        <end position="151"/>
    </location>
</feature>
<dbReference type="Pfam" id="PF00134">
    <property type="entry name" value="Cyclin_N"/>
    <property type="match status" value="1"/>
</dbReference>
<dbReference type="GO" id="GO:0016538">
    <property type="term" value="F:cyclin-dependent protein serine/threonine kinase regulator activity"/>
    <property type="evidence" value="ECO:0007669"/>
    <property type="project" value="InterPro"/>
</dbReference>
<evidence type="ECO:0000313" key="5">
    <source>
        <dbReference type="EMBL" id="KFM25891.1"/>
    </source>
</evidence>
<dbReference type="RefSeq" id="XP_011398787.1">
    <property type="nucleotide sequence ID" value="XM_011400485.1"/>
</dbReference>
<feature type="domain" description="Cyclin-like" evidence="3">
    <location>
        <begin position="165"/>
        <end position="247"/>
    </location>
</feature>
<name>A0A087SJI7_AUXPR</name>
<proteinExistence type="inferred from homology"/>
<comment type="similarity">
    <text evidence="1">Belongs to the cyclin family.</text>
</comment>
<dbReference type="eggNOG" id="KOG0835">
    <property type="taxonomic scope" value="Eukaryota"/>
</dbReference>
<dbReference type="SMART" id="SM00385">
    <property type="entry name" value="CYCLIN"/>
    <property type="match status" value="2"/>
</dbReference>
<dbReference type="EMBL" id="GDKF01003511">
    <property type="protein sequence ID" value="JAT75111.1"/>
    <property type="molecule type" value="Transcribed_RNA"/>
</dbReference>
<accession>A0A087SJI7</accession>
<dbReference type="Proteomes" id="UP000028924">
    <property type="component" value="Unassembled WGS sequence"/>
</dbReference>
<dbReference type="PIRSF" id="PIRSF036580">
    <property type="entry name" value="Cyclin_L"/>
    <property type="match status" value="1"/>
</dbReference>
<gene>
    <name evidence="5" type="ORF">F751_1505</name>
    <name evidence="4" type="ORF">g.7356</name>
</gene>
<dbReference type="InterPro" id="IPR043198">
    <property type="entry name" value="Cyclin/Ssn8"/>
</dbReference>
<evidence type="ECO:0000259" key="3">
    <source>
        <dbReference type="SMART" id="SM00385"/>
    </source>
</evidence>
<reference evidence="4" key="2">
    <citation type="submission" date="2015-08" db="EMBL/GenBank/DDBJ databases">
        <authorList>
            <person name="Babu N.S."/>
            <person name="Beckwith C.J."/>
            <person name="Beseler K.G."/>
            <person name="Brison A."/>
            <person name="Carone J.V."/>
            <person name="Caskin T.P."/>
            <person name="Diamond M."/>
            <person name="Durham M.E."/>
            <person name="Foxe J.M."/>
            <person name="Go M."/>
            <person name="Henderson B.A."/>
            <person name="Jones I.B."/>
            <person name="McGettigan J.A."/>
            <person name="Micheletti S.J."/>
            <person name="Nasrallah M.E."/>
            <person name="Ortiz D."/>
            <person name="Piller C.R."/>
            <person name="Privatt S.R."/>
            <person name="Schneider S.L."/>
            <person name="Sharp S."/>
            <person name="Smith T.C."/>
            <person name="Stanton J.D."/>
            <person name="Ullery H.E."/>
            <person name="Wilson R.J."/>
            <person name="Serrano M.G."/>
            <person name="Buck G."/>
            <person name="Lee V."/>
            <person name="Wang Y."/>
            <person name="Carvalho R."/>
            <person name="Voegtly L."/>
            <person name="Shi R."/>
            <person name="Duckworth R."/>
            <person name="Johnson A."/>
            <person name="Loviza R."/>
            <person name="Walstead R."/>
            <person name="Shah Z."/>
            <person name="Kiflezghi M."/>
            <person name="Wade K."/>
            <person name="Ball S.L."/>
            <person name="Bradley K.W."/>
            <person name="Asai D.J."/>
            <person name="Bowman C.A."/>
            <person name="Russell D.A."/>
            <person name="Pope W.H."/>
            <person name="Jacobs-Sera D."/>
            <person name="Hendrix R.W."/>
            <person name="Hatfull G.F."/>
        </authorList>
    </citation>
    <scope>NUCLEOTIDE SEQUENCE</scope>
</reference>
<dbReference type="InterPro" id="IPR036915">
    <property type="entry name" value="Cyclin-like_sf"/>
</dbReference>
<dbReference type="OrthoDB" id="10264655at2759"/>
<dbReference type="KEGG" id="apro:F751_1505"/>
<organism evidence="5 6">
    <name type="scientific">Auxenochlorella protothecoides</name>
    <name type="common">Green microalga</name>
    <name type="synonym">Chlorella protothecoides</name>
    <dbReference type="NCBI Taxonomy" id="3075"/>
    <lineage>
        <taxon>Eukaryota</taxon>
        <taxon>Viridiplantae</taxon>
        <taxon>Chlorophyta</taxon>
        <taxon>core chlorophytes</taxon>
        <taxon>Trebouxiophyceae</taxon>
        <taxon>Chlorellales</taxon>
        <taxon>Chlorellaceae</taxon>
        <taxon>Auxenochlorella</taxon>
    </lineage>
</organism>
<dbReference type="EMBL" id="KL662123">
    <property type="protein sequence ID" value="KFM25891.1"/>
    <property type="molecule type" value="Genomic_DNA"/>
</dbReference>
<dbReference type="InterPro" id="IPR006671">
    <property type="entry name" value="Cyclin_N"/>
</dbReference>
<evidence type="ECO:0000256" key="2">
    <source>
        <dbReference type="SAM" id="MobiDB-lite"/>
    </source>
</evidence>
<dbReference type="AlphaFoldDB" id="A0A087SJI7"/>
<dbReference type="STRING" id="3075.A0A087SJI7"/>
<keyword evidence="1" id="KW-0195">Cyclin</keyword>
<feature type="compositionally biased region" description="Basic and acidic residues" evidence="2">
    <location>
        <begin position="315"/>
        <end position="367"/>
    </location>
</feature>
<dbReference type="SUPFAM" id="SSF47954">
    <property type="entry name" value="Cyclin-like"/>
    <property type="match status" value="2"/>
</dbReference>
<evidence type="ECO:0000313" key="6">
    <source>
        <dbReference type="Proteomes" id="UP000028924"/>
    </source>
</evidence>
<reference evidence="5 6" key="1">
    <citation type="journal article" date="2014" name="BMC Genomics">
        <title>Oil accumulation mechanisms of the oleaginous microalga Chlorella protothecoides revealed through its genome, transcriptomes, and proteomes.</title>
        <authorList>
            <person name="Gao C."/>
            <person name="Wang Y."/>
            <person name="Shen Y."/>
            <person name="Yan D."/>
            <person name="He X."/>
            <person name="Dai J."/>
            <person name="Wu Q."/>
        </authorList>
    </citation>
    <scope>NUCLEOTIDE SEQUENCE [LARGE SCALE GENOMIC DNA]</scope>
    <source>
        <strain evidence="5 6">0710</strain>
    </source>
</reference>
<sequence length="374" mass="40906">MIYTSLDNFYLTPEEVEASPSRADGVDAATEDQLRRFGCGMLQRAVVLLGLPQGVAVTAQVLLHRFYCRRSLKKFDVKVTSIAAFWLAAKLEEVVEIDRPDRLRLRDVLTTFHRLLARAAGSPVPAPLDPHSARYAELKAAVVRDERHLLRALGFVIGAEQPHRFVLNYGALVLGAGTRVQQEAWNLANDSLHTTLCLTLRPEVVACGILFLAARRLGIPLPEAPPWWQPLGATTQQVHAVAAALCQLYAKPPAQYTDVRARGSGGPARGAAAGGADAEEGLETDAGVGKGAGVEAAAAAIDAVTLEQGPGSASRDARTDTARRRQAEGSDRAQPDGEHARERRESRERRRSRSREARERRHRDDSKRRRHHGE</sequence>